<dbReference type="RefSeq" id="WP_345399183.1">
    <property type="nucleotide sequence ID" value="NZ_BAABHG010000010.1"/>
</dbReference>
<dbReference type="EMBL" id="JBHUKU010000028">
    <property type="protein sequence ID" value="MFD2465024.1"/>
    <property type="molecule type" value="Genomic_DNA"/>
</dbReference>
<evidence type="ECO:0000256" key="1">
    <source>
        <dbReference type="SAM" id="MobiDB-lite"/>
    </source>
</evidence>
<comment type="caution">
    <text evidence="3">The sequence shown here is derived from an EMBL/GenBank/DDBJ whole genome shotgun (WGS) entry which is preliminary data.</text>
</comment>
<keyword evidence="2" id="KW-0812">Transmembrane</keyword>
<evidence type="ECO:0008006" key="5">
    <source>
        <dbReference type="Google" id="ProtNLM"/>
    </source>
</evidence>
<accession>A0ABW5GW41</accession>
<proteinExistence type="predicted"/>
<name>A0ABW5GW41_9PSEU</name>
<keyword evidence="2" id="KW-0472">Membrane</keyword>
<gene>
    <name evidence="3" type="ORF">ACFSYJ_40845</name>
</gene>
<keyword evidence="2" id="KW-1133">Transmembrane helix</keyword>
<dbReference type="Proteomes" id="UP001597419">
    <property type="component" value="Unassembled WGS sequence"/>
</dbReference>
<organism evidence="3 4">
    <name type="scientific">Amycolatopsis samaneae</name>
    <dbReference type="NCBI Taxonomy" id="664691"/>
    <lineage>
        <taxon>Bacteria</taxon>
        <taxon>Bacillati</taxon>
        <taxon>Actinomycetota</taxon>
        <taxon>Actinomycetes</taxon>
        <taxon>Pseudonocardiales</taxon>
        <taxon>Pseudonocardiaceae</taxon>
        <taxon>Amycolatopsis</taxon>
    </lineage>
</organism>
<keyword evidence="4" id="KW-1185">Reference proteome</keyword>
<reference evidence="4" key="1">
    <citation type="journal article" date="2019" name="Int. J. Syst. Evol. Microbiol.">
        <title>The Global Catalogue of Microorganisms (GCM) 10K type strain sequencing project: providing services to taxonomists for standard genome sequencing and annotation.</title>
        <authorList>
            <consortium name="The Broad Institute Genomics Platform"/>
            <consortium name="The Broad Institute Genome Sequencing Center for Infectious Disease"/>
            <person name="Wu L."/>
            <person name="Ma J."/>
        </authorList>
    </citation>
    <scope>NUCLEOTIDE SEQUENCE [LARGE SCALE GENOMIC DNA]</scope>
    <source>
        <strain evidence="4">CGMCC 4.7643</strain>
    </source>
</reference>
<evidence type="ECO:0000256" key="2">
    <source>
        <dbReference type="SAM" id="Phobius"/>
    </source>
</evidence>
<sequence length="95" mass="9429">MASGDHANTARPVRATRSASVLPLVAGVLSAAALTGAAVFTVDSAGCTAPAQYIRHDNHIELVGGCVNGEELPAAPHTPAGQASGGDAQPGNYRP</sequence>
<protein>
    <recommendedName>
        <fullName evidence="5">Secreted protein</fullName>
    </recommendedName>
</protein>
<feature type="region of interest" description="Disordered" evidence="1">
    <location>
        <begin position="69"/>
        <end position="95"/>
    </location>
</feature>
<evidence type="ECO:0000313" key="4">
    <source>
        <dbReference type="Proteomes" id="UP001597419"/>
    </source>
</evidence>
<evidence type="ECO:0000313" key="3">
    <source>
        <dbReference type="EMBL" id="MFD2465024.1"/>
    </source>
</evidence>
<feature type="transmembrane region" description="Helical" evidence="2">
    <location>
        <begin position="21"/>
        <end position="42"/>
    </location>
</feature>